<dbReference type="PANTHER" id="PTHR24235:SF29">
    <property type="entry name" value="GH23382P"/>
    <property type="match status" value="1"/>
</dbReference>
<evidence type="ECO:0000256" key="7">
    <source>
        <dbReference type="ARBA" id="ARBA00023170"/>
    </source>
</evidence>
<keyword evidence="8" id="KW-0807">Transducer</keyword>
<keyword evidence="5" id="KW-0297">G-protein coupled receptor</keyword>
<dbReference type="Gene3D" id="1.20.1070.10">
    <property type="entry name" value="Rhodopsin 7-helix transmembrane proteins"/>
    <property type="match status" value="1"/>
</dbReference>
<comment type="caution">
    <text evidence="11">The sequence shown here is derived from an EMBL/GenBank/DDBJ whole genome shotgun (WGS) entry which is preliminary data.</text>
</comment>
<sequence>MRTVTNVFLLNLAVSDILLGVLCMPFTLVGSLLKDFVFGHFMCRLIPFMQGNHFVYFIFIIYLFSICCCCYKNEMFNSC</sequence>
<dbReference type="InterPro" id="IPR000276">
    <property type="entry name" value="GPCR_Rhodpsn"/>
</dbReference>
<evidence type="ECO:0000313" key="12">
    <source>
        <dbReference type="Proteomes" id="UP001461498"/>
    </source>
</evidence>
<organism evidence="11 12">
    <name type="scientific">Rhynocoris fuscipes</name>
    <dbReference type="NCBI Taxonomy" id="488301"/>
    <lineage>
        <taxon>Eukaryota</taxon>
        <taxon>Metazoa</taxon>
        <taxon>Ecdysozoa</taxon>
        <taxon>Arthropoda</taxon>
        <taxon>Hexapoda</taxon>
        <taxon>Insecta</taxon>
        <taxon>Pterygota</taxon>
        <taxon>Neoptera</taxon>
        <taxon>Paraneoptera</taxon>
        <taxon>Hemiptera</taxon>
        <taxon>Heteroptera</taxon>
        <taxon>Panheteroptera</taxon>
        <taxon>Cimicomorpha</taxon>
        <taxon>Reduviidae</taxon>
        <taxon>Harpactorinae</taxon>
        <taxon>Harpactorini</taxon>
        <taxon>Rhynocoris</taxon>
    </lineage>
</organism>
<reference evidence="11 12" key="1">
    <citation type="submission" date="2022-12" db="EMBL/GenBank/DDBJ databases">
        <title>Chromosome-level genome assembly of true bugs.</title>
        <authorList>
            <person name="Ma L."/>
            <person name="Li H."/>
        </authorList>
    </citation>
    <scope>NUCLEOTIDE SEQUENCE [LARGE SCALE GENOMIC DNA]</scope>
    <source>
        <strain evidence="11">Lab_2022b</strain>
    </source>
</reference>
<keyword evidence="3 9" id="KW-0812">Transmembrane</keyword>
<evidence type="ECO:0000259" key="10">
    <source>
        <dbReference type="PROSITE" id="PS50262"/>
    </source>
</evidence>
<accession>A0AAW1DHE7</accession>
<dbReference type="PROSITE" id="PS50262">
    <property type="entry name" value="G_PROTEIN_RECEP_F1_2"/>
    <property type="match status" value="1"/>
</dbReference>
<evidence type="ECO:0000256" key="3">
    <source>
        <dbReference type="ARBA" id="ARBA00022692"/>
    </source>
</evidence>
<comment type="subcellular location">
    <subcellularLocation>
        <location evidence="1">Membrane</location>
        <topology evidence="1">Multi-pass membrane protein</topology>
    </subcellularLocation>
</comment>
<dbReference type="SUPFAM" id="SSF81321">
    <property type="entry name" value="Family A G protein-coupled receptor-like"/>
    <property type="match status" value="1"/>
</dbReference>
<dbReference type="EMBL" id="JAPXFL010000003">
    <property type="protein sequence ID" value="KAK9508593.1"/>
    <property type="molecule type" value="Genomic_DNA"/>
</dbReference>
<keyword evidence="12" id="KW-1185">Reference proteome</keyword>
<protein>
    <recommendedName>
        <fullName evidence="10">G-protein coupled receptors family 1 profile domain-containing protein</fullName>
    </recommendedName>
</protein>
<feature type="domain" description="G-protein coupled receptors family 1 profile" evidence="10">
    <location>
        <begin position="1"/>
        <end position="66"/>
    </location>
</feature>
<dbReference type="GO" id="GO:0004930">
    <property type="term" value="F:G protein-coupled receptor activity"/>
    <property type="evidence" value="ECO:0007669"/>
    <property type="project" value="UniProtKB-KW"/>
</dbReference>
<evidence type="ECO:0000256" key="8">
    <source>
        <dbReference type="ARBA" id="ARBA00023224"/>
    </source>
</evidence>
<feature type="transmembrane region" description="Helical" evidence="9">
    <location>
        <begin position="53"/>
        <end position="71"/>
    </location>
</feature>
<evidence type="ECO:0000256" key="6">
    <source>
        <dbReference type="ARBA" id="ARBA00023136"/>
    </source>
</evidence>
<dbReference type="InterPro" id="IPR017452">
    <property type="entry name" value="GPCR_Rhodpsn_7TM"/>
</dbReference>
<proteinExistence type="inferred from homology"/>
<evidence type="ECO:0000313" key="11">
    <source>
        <dbReference type="EMBL" id="KAK9508593.1"/>
    </source>
</evidence>
<keyword evidence="6 9" id="KW-0472">Membrane</keyword>
<dbReference type="PANTHER" id="PTHR24235">
    <property type="entry name" value="NEUROPEPTIDE Y RECEPTOR"/>
    <property type="match status" value="1"/>
</dbReference>
<gene>
    <name evidence="11" type="ORF">O3M35_006121</name>
</gene>
<dbReference type="GO" id="GO:0016020">
    <property type="term" value="C:membrane"/>
    <property type="evidence" value="ECO:0007669"/>
    <property type="project" value="UniProtKB-SubCell"/>
</dbReference>
<dbReference type="Pfam" id="PF00001">
    <property type="entry name" value="7tm_1"/>
    <property type="match status" value="1"/>
</dbReference>
<feature type="transmembrane region" description="Helical" evidence="9">
    <location>
        <begin position="7"/>
        <end position="33"/>
    </location>
</feature>
<evidence type="ECO:0000256" key="4">
    <source>
        <dbReference type="ARBA" id="ARBA00022989"/>
    </source>
</evidence>
<dbReference type="Proteomes" id="UP001461498">
    <property type="component" value="Unassembled WGS sequence"/>
</dbReference>
<comment type="similarity">
    <text evidence="2">Belongs to the G-protein coupled receptor 1 family.</text>
</comment>
<keyword evidence="7" id="KW-0675">Receptor</keyword>
<keyword evidence="4 9" id="KW-1133">Transmembrane helix</keyword>
<evidence type="ECO:0000256" key="9">
    <source>
        <dbReference type="SAM" id="Phobius"/>
    </source>
</evidence>
<name>A0AAW1DHE7_9HEMI</name>
<evidence type="ECO:0000256" key="1">
    <source>
        <dbReference type="ARBA" id="ARBA00004141"/>
    </source>
</evidence>
<evidence type="ECO:0000256" key="5">
    <source>
        <dbReference type="ARBA" id="ARBA00023040"/>
    </source>
</evidence>
<evidence type="ECO:0000256" key="2">
    <source>
        <dbReference type="ARBA" id="ARBA00010663"/>
    </source>
</evidence>
<dbReference type="AlphaFoldDB" id="A0AAW1DHE7"/>